<dbReference type="PANTHER" id="PTHR33149:SF12">
    <property type="entry name" value="PHOTOSYSTEM II D2 PROTEIN"/>
    <property type="match status" value="1"/>
</dbReference>
<evidence type="ECO:0000256" key="4">
    <source>
        <dbReference type="ARBA" id="ARBA00022494"/>
    </source>
</evidence>
<keyword evidence="11" id="KW-0249">Electron transport</keyword>
<evidence type="ECO:0000256" key="14">
    <source>
        <dbReference type="ARBA" id="ARBA00022991"/>
    </source>
</evidence>
<dbReference type="InterPro" id="IPR000484">
    <property type="entry name" value="Photo_RC_L/M"/>
</dbReference>
<keyword evidence="8 20" id="KW-0812">Transmembrane</keyword>
<proteinExistence type="inferred from homology"/>
<keyword evidence="7" id="KW-0934">Plastid</keyword>
<evidence type="ECO:0000313" key="22">
    <source>
        <dbReference type="Proteomes" id="UP000823775"/>
    </source>
</evidence>
<evidence type="ECO:0000256" key="13">
    <source>
        <dbReference type="ARBA" id="ARBA00022990"/>
    </source>
</evidence>
<protein>
    <submittedName>
        <fullName evidence="21">Uncharacterized protein</fullName>
    </submittedName>
</protein>
<accession>A0ABS8RI13</accession>
<feature type="transmembrane region" description="Helical" evidence="20">
    <location>
        <begin position="223"/>
        <end position="244"/>
    </location>
</feature>
<dbReference type="Pfam" id="PF00124">
    <property type="entry name" value="Photo_RC"/>
    <property type="match status" value="1"/>
</dbReference>
<keyword evidence="5" id="KW-0602">Photosynthesis</keyword>
<keyword evidence="3" id="KW-0813">Transport</keyword>
<keyword evidence="4" id="KW-0148">Chlorophyll</keyword>
<keyword evidence="18" id="KW-0604">Photosystem II</keyword>
<keyword evidence="9" id="KW-0479">Metal-binding</keyword>
<keyword evidence="13" id="KW-0007">Acetylation</keyword>
<dbReference type="PANTHER" id="PTHR33149">
    <property type="entry name" value="PHOTOSYSTEM II PROTEIN D1"/>
    <property type="match status" value="1"/>
</dbReference>
<evidence type="ECO:0000256" key="8">
    <source>
        <dbReference type="ARBA" id="ARBA00022692"/>
    </source>
</evidence>
<evidence type="ECO:0000256" key="5">
    <source>
        <dbReference type="ARBA" id="ARBA00022531"/>
    </source>
</evidence>
<evidence type="ECO:0000256" key="16">
    <source>
        <dbReference type="ARBA" id="ARBA00023004"/>
    </source>
</evidence>
<keyword evidence="15" id="KW-0560">Oxidoreductase</keyword>
<evidence type="ECO:0000256" key="7">
    <source>
        <dbReference type="ARBA" id="ARBA00022640"/>
    </source>
</evidence>
<evidence type="ECO:0000256" key="2">
    <source>
        <dbReference type="ARBA" id="ARBA00008204"/>
    </source>
</evidence>
<evidence type="ECO:0000256" key="12">
    <source>
        <dbReference type="ARBA" id="ARBA00022989"/>
    </source>
</evidence>
<keyword evidence="14" id="KW-0157">Chromophore</keyword>
<keyword evidence="6" id="KW-0597">Phosphoprotein</keyword>
<evidence type="ECO:0000256" key="11">
    <source>
        <dbReference type="ARBA" id="ARBA00022982"/>
    </source>
</evidence>
<evidence type="ECO:0000256" key="10">
    <source>
        <dbReference type="ARBA" id="ARBA00022842"/>
    </source>
</evidence>
<dbReference type="InterPro" id="IPR055265">
    <property type="entry name" value="Photo_RC_L/M_CS"/>
</dbReference>
<dbReference type="InterPro" id="IPR036854">
    <property type="entry name" value="Photo_II_D1/D2_sf"/>
</dbReference>
<comment type="similarity">
    <text evidence="2">Belongs to the reaction center PufL/M/PsbA/D family.</text>
</comment>
<comment type="caution">
    <text evidence="21">The sequence shown here is derived from an EMBL/GenBank/DDBJ whole genome shotgun (WGS) entry which is preliminary data.</text>
</comment>
<sequence>MTYLRLGGILSSGDAFTLPRTDTCTECSYGKVALWSGTWGVALRNPLFLVHLGGADTPTRITGDSYKNGREVNSTQRHSGMDVDPSGRDNHFGPERSGERCKADRSVATVSIGSLFSMPKLDNSCGYFESLRMQLPYELEAKTNGFHFIGFMLRQFELARSVQLRPYNAIAFSGPIVVFLSVLQIYPLGQSSWFFAPSFGVAAIFQFILFFQGFHNWTLNPFHMMGVVGVLGVTLLCAIHGAIIEKTLFEDGDGANTFNGLSQILGKGDSTSQLELVVGPVGIMHTGTWEFEIYGLADPDRLHERNKTSITTTRGEAKLRRQLRFLLTSFLVTSFSSGWFGEREIKELWGRYAKDQIIEIVNLKRRKKRNLGDPEIAESAPVPKVKKFFAPFRPPASYSS</sequence>
<organism evidence="21 22">
    <name type="scientific">Datura stramonium</name>
    <name type="common">Jimsonweed</name>
    <name type="synonym">Common thornapple</name>
    <dbReference type="NCBI Taxonomy" id="4076"/>
    <lineage>
        <taxon>Eukaryota</taxon>
        <taxon>Viridiplantae</taxon>
        <taxon>Streptophyta</taxon>
        <taxon>Embryophyta</taxon>
        <taxon>Tracheophyta</taxon>
        <taxon>Spermatophyta</taxon>
        <taxon>Magnoliopsida</taxon>
        <taxon>eudicotyledons</taxon>
        <taxon>Gunneridae</taxon>
        <taxon>Pentapetalae</taxon>
        <taxon>asterids</taxon>
        <taxon>lamiids</taxon>
        <taxon>Solanales</taxon>
        <taxon>Solanaceae</taxon>
        <taxon>Solanoideae</taxon>
        <taxon>Datureae</taxon>
        <taxon>Datura</taxon>
    </lineage>
</organism>
<evidence type="ECO:0000256" key="20">
    <source>
        <dbReference type="SAM" id="Phobius"/>
    </source>
</evidence>
<evidence type="ECO:0000256" key="3">
    <source>
        <dbReference type="ARBA" id="ARBA00022448"/>
    </source>
</evidence>
<keyword evidence="17 20" id="KW-0472">Membrane</keyword>
<dbReference type="EMBL" id="JACEIK010000010">
    <property type="protein sequence ID" value="MCD7446293.1"/>
    <property type="molecule type" value="Genomic_DNA"/>
</dbReference>
<evidence type="ECO:0000256" key="15">
    <source>
        <dbReference type="ARBA" id="ARBA00023002"/>
    </source>
</evidence>
<evidence type="ECO:0000256" key="1">
    <source>
        <dbReference type="ARBA" id="ARBA00004446"/>
    </source>
</evidence>
<evidence type="ECO:0000256" key="18">
    <source>
        <dbReference type="ARBA" id="ARBA00023276"/>
    </source>
</evidence>
<dbReference type="SUPFAM" id="SSF81483">
    <property type="entry name" value="Bacterial photosystem II reaction centre, L and M subunits"/>
    <property type="match status" value="1"/>
</dbReference>
<feature type="region of interest" description="Disordered" evidence="19">
    <location>
        <begin position="61"/>
        <end position="98"/>
    </location>
</feature>
<gene>
    <name evidence="21" type="ORF">HAX54_000103</name>
</gene>
<dbReference type="Gene3D" id="1.20.85.10">
    <property type="entry name" value="Photosystem II protein D1-like"/>
    <property type="match status" value="1"/>
</dbReference>
<keyword evidence="12 20" id="KW-1133">Transmembrane helix</keyword>
<feature type="transmembrane region" description="Helical" evidence="20">
    <location>
        <begin position="192"/>
        <end position="211"/>
    </location>
</feature>
<comment type="subcellular location">
    <subcellularLocation>
        <location evidence="1">Plastid membrane</location>
        <topology evidence="1">Multi-pass membrane protein</topology>
    </subcellularLocation>
</comment>
<feature type="transmembrane region" description="Helical" evidence="20">
    <location>
        <begin position="167"/>
        <end position="186"/>
    </location>
</feature>
<evidence type="ECO:0000313" key="21">
    <source>
        <dbReference type="EMBL" id="MCD7446293.1"/>
    </source>
</evidence>
<evidence type="ECO:0000256" key="17">
    <source>
        <dbReference type="ARBA" id="ARBA00023136"/>
    </source>
</evidence>
<reference evidence="21 22" key="1">
    <citation type="journal article" date="2021" name="BMC Genomics">
        <title>Datura genome reveals duplications of psychoactive alkaloid biosynthetic genes and high mutation rate following tissue culture.</title>
        <authorList>
            <person name="Rajewski A."/>
            <person name="Carter-House D."/>
            <person name="Stajich J."/>
            <person name="Litt A."/>
        </authorList>
    </citation>
    <scope>NUCLEOTIDE SEQUENCE [LARGE SCALE GENOMIC DNA]</scope>
    <source>
        <strain evidence="21">AR-01</strain>
    </source>
</reference>
<dbReference type="InterPro" id="IPR055266">
    <property type="entry name" value="D1/D2"/>
</dbReference>
<evidence type="ECO:0000256" key="9">
    <source>
        <dbReference type="ARBA" id="ARBA00022723"/>
    </source>
</evidence>
<keyword evidence="16" id="KW-0408">Iron</keyword>
<keyword evidence="22" id="KW-1185">Reference proteome</keyword>
<dbReference type="PROSITE" id="PS00244">
    <property type="entry name" value="REACTION_CENTER"/>
    <property type="match status" value="1"/>
</dbReference>
<evidence type="ECO:0000256" key="19">
    <source>
        <dbReference type="SAM" id="MobiDB-lite"/>
    </source>
</evidence>
<feature type="compositionally biased region" description="Basic and acidic residues" evidence="19">
    <location>
        <begin position="79"/>
        <end position="98"/>
    </location>
</feature>
<dbReference type="Proteomes" id="UP000823775">
    <property type="component" value="Unassembled WGS sequence"/>
</dbReference>
<evidence type="ECO:0000256" key="6">
    <source>
        <dbReference type="ARBA" id="ARBA00022553"/>
    </source>
</evidence>
<keyword evidence="10" id="KW-0460">Magnesium</keyword>
<name>A0ABS8RI13_DATST</name>